<keyword evidence="1" id="KW-1133">Transmembrane helix</keyword>
<dbReference type="EMBL" id="SZPY01000002">
    <property type="protein sequence ID" value="TKI62777.1"/>
    <property type="molecule type" value="Genomic_DNA"/>
</dbReference>
<gene>
    <name evidence="2" type="ORF">FC770_08105</name>
</gene>
<keyword evidence="3" id="KW-1185">Reference proteome</keyword>
<accession>A0A4U2YNB5</accession>
<evidence type="ECO:0000313" key="3">
    <source>
        <dbReference type="Proteomes" id="UP000307808"/>
    </source>
</evidence>
<feature type="transmembrane region" description="Helical" evidence="1">
    <location>
        <begin position="59"/>
        <end position="81"/>
    </location>
</feature>
<name>A0A4U2YNB5_9ACTN</name>
<evidence type="ECO:0008006" key="4">
    <source>
        <dbReference type="Google" id="ProtNLM"/>
    </source>
</evidence>
<feature type="transmembrane region" description="Helical" evidence="1">
    <location>
        <begin position="87"/>
        <end position="104"/>
    </location>
</feature>
<dbReference type="Proteomes" id="UP000307808">
    <property type="component" value="Unassembled WGS sequence"/>
</dbReference>
<protein>
    <recommendedName>
        <fullName evidence="4">Integral membrane protein</fullName>
    </recommendedName>
</protein>
<proteinExistence type="predicted"/>
<organism evidence="2 3">
    <name type="scientific">Nocardioides jishulii</name>
    <dbReference type="NCBI Taxonomy" id="2575440"/>
    <lineage>
        <taxon>Bacteria</taxon>
        <taxon>Bacillati</taxon>
        <taxon>Actinomycetota</taxon>
        <taxon>Actinomycetes</taxon>
        <taxon>Propionibacteriales</taxon>
        <taxon>Nocardioidaceae</taxon>
        <taxon>Nocardioides</taxon>
    </lineage>
</organism>
<dbReference type="AlphaFoldDB" id="A0A4U2YNB5"/>
<sequence>MARQDVESLLAARGELGVEYESALVESFTERVERAVAERSEQAAREINRRRRADDSARIRQFALGVVSLVVGVPITIVPIVAPDDPSLAGVVVAWLGIVGVNVAHARSIRPRSSGPAVR</sequence>
<keyword evidence="1" id="KW-0812">Transmembrane</keyword>
<dbReference type="OrthoDB" id="3854538at2"/>
<evidence type="ECO:0000256" key="1">
    <source>
        <dbReference type="SAM" id="Phobius"/>
    </source>
</evidence>
<keyword evidence="1" id="KW-0472">Membrane</keyword>
<evidence type="ECO:0000313" key="2">
    <source>
        <dbReference type="EMBL" id="TKI62777.1"/>
    </source>
</evidence>
<reference evidence="2 3" key="1">
    <citation type="submission" date="2019-04" db="EMBL/GenBank/DDBJ databases">
        <authorList>
            <person name="Dong K."/>
        </authorList>
    </citation>
    <scope>NUCLEOTIDE SEQUENCE [LARGE SCALE GENOMIC DNA]</scope>
    <source>
        <strain evidence="3">dk3543</strain>
    </source>
</reference>
<comment type="caution">
    <text evidence="2">The sequence shown here is derived from an EMBL/GenBank/DDBJ whole genome shotgun (WGS) entry which is preliminary data.</text>
</comment>